<evidence type="ECO:0000313" key="1">
    <source>
        <dbReference type="EMBL" id="RHZ45917.1"/>
    </source>
</evidence>
<keyword evidence="2" id="KW-1185">Reference proteome</keyword>
<dbReference type="OrthoDB" id="2378703at2759"/>
<dbReference type="EMBL" id="PQFF01000533">
    <property type="protein sequence ID" value="RHZ45917.1"/>
    <property type="molecule type" value="Genomic_DNA"/>
</dbReference>
<dbReference type="Proteomes" id="UP000266861">
    <property type="component" value="Unassembled WGS sequence"/>
</dbReference>
<accession>A0A397G5P6</accession>
<gene>
    <name evidence="1" type="ORF">Glove_642g11</name>
</gene>
<sequence>MRQWKDWYQIIPKQWIFLEAGEAKTAIDSHRSQISQAIKRYIKLGSDIESGEDIEEVIKNIRGTHVAHLVSNRSTEKKYIRNYNRNSKFQQWTWPVEGENEGDIFARAMPEIGTWKNGHQTK</sequence>
<comment type="caution">
    <text evidence="1">The sequence shown here is derived from an EMBL/GenBank/DDBJ whole genome shotgun (WGS) entry which is preliminary data.</text>
</comment>
<evidence type="ECO:0000313" key="2">
    <source>
        <dbReference type="Proteomes" id="UP000266861"/>
    </source>
</evidence>
<organism evidence="1 2">
    <name type="scientific">Diversispora epigaea</name>
    <dbReference type="NCBI Taxonomy" id="1348612"/>
    <lineage>
        <taxon>Eukaryota</taxon>
        <taxon>Fungi</taxon>
        <taxon>Fungi incertae sedis</taxon>
        <taxon>Mucoromycota</taxon>
        <taxon>Glomeromycotina</taxon>
        <taxon>Glomeromycetes</taxon>
        <taxon>Diversisporales</taxon>
        <taxon>Diversisporaceae</taxon>
        <taxon>Diversispora</taxon>
    </lineage>
</organism>
<name>A0A397G5P6_9GLOM</name>
<protein>
    <submittedName>
        <fullName evidence="1">Uncharacterized protein</fullName>
    </submittedName>
</protein>
<proteinExistence type="predicted"/>
<reference evidence="1 2" key="1">
    <citation type="submission" date="2018-08" db="EMBL/GenBank/DDBJ databases">
        <title>Genome and evolution of the arbuscular mycorrhizal fungus Diversispora epigaea (formerly Glomus versiforme) and its bacterial endosymbionts.</title>
        <authorList>
            <person name="Sun X."/>
            <person name="Fei Z."/>
            <person name="Harrison M."/>
        </authorList>
    </citation>
    <scope>NUCLEOTIDE SEQUENCE [LARGE SCALE GENOMIC DNA]</scope>
    <source>
        <strain evidence="1 2">IT104</strain>
    </source>
</reference>
<dbReference type="AlphaFoldDB" id="A0A397G5P6"/>